<dbReference type="OrthoDB" id="2969583at2"/>
<dbReference type="Proteomes" id="UP000188597">
    <property type="component" value="Unassembled WGS sequence"/>
</dbReference>
<gene>
    <name evidence="2" type="ORF">UN64_11145</name>
</gene>
<feature type="transmembrane region" description="Helical" evidence="1">
    <location>
        <begin position="6"/>
        <end position="27"/>
    </location>
</feature>
<accession>A0A1V3G890</accession>
<feature type="transmembrane region" description="Helical" evidence="1">
    <location>
        <begin position="59"/>
        <end position="84"/>
    </location>
</feature>
<evidence type="ECO:0000313" key="2">
    <source>
        <dbReference type="EMBL" id="OOE12619.1"/>
    </source>
</evidence>
<organism evidence="2 3">
    <name type="scientific">Fictibacillus arsenicus</name>
    <dbReference type="NCBI Taxonomy" id="255247"/>
    <lineage>
        <taxon>Bacteria</taxon>
        <taxon>Bacillati</taxon>
        <taxon>Bacillota</taxon>
        <taxon>Bacilli</taxon>
        <taxon>Bacillales</taxon>
        <taxon>Fictibacillaceae</taxon>
        <taxon>Fictibacillus</taxon>
    </lineage>
</organism>
<dbReference type="AlphaFoldDB" id="A0A1V3G890"/>
<sequence length="97" mass="10603">MEFPFIHTNFWDGLIAVPAIIVLIEILKIFLPSISALIPVIANLIGLVISIFIAHPHSLWTGIVMGIVYGIAAVGAYAAFAAFIHTYRDKGHSNPYK</sequence>
<proteinExistence type="predicted"/>
<keyword evidence="1" id="KW-0812">Transmembrane</keyword>
<comment type="caution">
    <text evidence="2">The sequence shown here is derived from an EMBL/GenBank/DDBJ whole genome shotgun (WGS) entry which is preliminary data.</text>
</comment>
<evidence type="ECO:0000313" key="3">
    <source>
        <dbReference type="Proteomes" id="UP000188597"/>
    </source>
</evidence>
<feature type="transmembrane region" description="Helical" evidence="1">
    <location>
        <begin position="34"/>
        <end position="53"/>
    </location>
</feature>
<name>A0A1V3G890_9BACL</name>
<dbReference type="RefSeq" id="WP_077362657.1">
    <property type="nucleotide sequence ID" value="NZ_MQMF01000002.1"/>
</dbReference>
<evidence type="ECO:0000256" key="1">
    <source>
        <dbReference type="SAM" id="Phobius"/>
    </source>
</evidence>
<keyword evidence="1" id="KW-1133">Transmembrane helix</keyword>
<dbReference type="EMBL" id="MQMF01000002">
    <property type="protein sequence ID" value="OOE12619.1"/>
    <property type="molecule type" value="Genomic_DNA"/>
</dbReference>
<evidence type="ECO:0008006" key="4">
    <source>
        <dbReference type="Google" id="ProtNLM"/>
    </source>
</evidence>
<keyword evidence="1" id="KW-0472">Membrane</keyword>
<protein>
    <recommendedName>
        <fullName evidence="4">Holin</fullName>
    </recommendedName>
</protein>
<reference evidence="2 3" key="1">
    <citation type="submission" date="2016-11" db="EMBL/GenBank/DDBJ databases">
        <authorList>
            <person name="Jaros S."/>
            <person name="Januszkiewicz K."/>
            <person name="Wedrychowicz H."/>
        </authorList>
    </citation>
    <scope>NUCLEOTIDE SEQUENCE [LARGE SCALE GENOMIC DNA]</scope>
    <source>
        <strain evidence="2 3">Con a/3</strain>
    </source>
</reference>